<dbReference type="EMBL" id="CDMC01000009">
    <property type="protein sequence ID" value="CEL07352.1"/>
    <property type="molecule type" value="Genomic_DNA"/>
</dbReference>
<evidence type="ECO:0000313" key="4">
    <source>
        <dbReference type="EMBL" id="CEL07352.1"/>
    </source>
</evidence>
<dbReference type="AlphaFoldDB" id="A0A0U5GAB8"/>
<gene>
    <name evidence="4" type="ORF">ASPCAL10510</name>
</gene>
<feature type="compositionally biased region" description="Basic and acidic residues" evidence="1">
    <location>
        <begin position="212"/>
        <end position="227"/>
    </location>
</feature>
<dbReference type="STRING" id="454130.A0A0U5GAB8"/>
<keyword evidence="5" id="KW-1185">Reference proteome</keyword>
<proteinExistence type="predicted"/>
<dbReference type="PANTHER" id="PTHR39405">
    <property type="entry name" value="DSC E3 UBIQUITIN LIGASE COMPLEX SUBUNIT 4"/>
    <property type="match status" value="1"/>
</dbReference>
<name>A0A0U5GAB8_ASPCI</name>
<feature type="compositionally biased region" description="Low complexity" evidence="1">
    <location>
        <begin position="228"/>
        <end position="260"/>
    </location>
</feature>
<dbReference type="OrthoDB" id="5428737at2759"/>
<dbReference type="InterPro" id="IPR013715">
    <property type="entry name" value="DUF1746"/>
</dbReference>
<feature type="transmembrane region" description="Helical" evidence="2">
    <location>
        <begin position="58"/>
        <end position="83"/>
    </location>
</feature>
<evidence type="ECO:0000259" key="3">
    <source>
        <dbReference type="Pfam" id="PF08508"/>
    </source>
</evidence>
<keyword evidence="2" id="KW-0812">Transmembrane</keyword>
<dbReference type="InterPro" id="IPR038967">
    <property type="entry name" value="Dsc4-like"/>
</dbReference>
<feature type="region of interest" description="Disordered" evidence="1">
    <location>
        <begin position="183"/>
        <end position="289"/>
    </location>
</feature>
<organism evidence="4 5">
    <name type="scientific">Aspergillus calidoustus</name>
    <dbReference type="NCBI Taxonomy" id="454130"/>
    <lineage>
        <taxon>Eukaryota</taxon>
        <taxon>Fungi</taxon>
        <taxon>Dikarya</taxon>
        <taxon>Ascomycota</taxon>
        <taxon>Pezizomycotina</taxon>
        <taxon>Eurotiomycetes</taxon>
        <taxon>Eurotiomycetidae</taxon>
        <taxon>Eurotiales</taxon>
        <taxon>Aspergillaceae</taxon>
        <taxon>Aspergillus</taxon>
        <taxon>Aspergillus subgen. Nidulantes</taxon>
    </lineage>
</organism>
<evidence type="ECO:0000313" key="5">
    <source>
        <dbReference type="Proteomes" id="UP000054771"/>
    </source>
</evidence>
<dbReference type="OMA" id="DCSFFWL"/>
<evidence type="ECO:0000256" key="1">
    <source>
        <dbReference type="SAM" id="MobiDB-lite"/>
    </source>
</evidence>
<keyword evidence="2" id="KW-0472">Membrane</keyword>
<accession>A0A0U5GAB8</accession>
<dbReference type="PANTHER" id="PTHR39405:SF1">
    <property type="entry name" value="DSC E3 UBIQUITIN LIGASE COMPLEX SUBUNIT 4"/>
    <property type="match status" value="1"/>
</dbReference>
<keyword evidence="2" id="KW-1133">Transmembrane helix</keyword>
<reference evidence="5" key="1">
    <citation type="journal article" date="2016" name="Genome Announc.">
        <title>Draft genome sequences of fungus Aspergillus calidoustus.</title>
        <authorList>
            <person name="Horn F."/>
            <person name="Linde J."/>
            <person name="Mattern D.J."/>
            <person name="Walther G."/>
            <person name="Guthke R."/>
            <person name="Scherlach K."/>
            <person name="Martin K."/>
            <person name="Brakhage A.A."/>
            <person name="Petzke L."/>
            <person name="Valiante V."/>
        </authorList>
    </citation>
    <scope>NUCLEOTIDE SEQUENCE [LARGE SCALE GENOMIC DNA]</scope>
    <source>
        <strain evidence="5">SF006504</strain>
    </source>
</reference>
<dbReference type="GO" id="GO:0044695">
    <property type="term" value="C:Dsc E3 ubiquitin ligase complex"/>
    <property type="evidence" value="ECO:0007669"/>
    <property type="project" value="InterPro"/>
</dbReference>
<dbReference type="GO" id="GO:0005783">
    <property type="term" value="C:endoplasmic reticulum"/>
    <property type="evidence" value="ECO:0007669"/>
    <property type="project" value="TreeGrafter"/>
</dbReference>
<feature type="domain" description="DUF1746" evidence="3">
    <location>
        <begin position="55"/>
        <end position="168"/>
    </location>
</feature>
<dbReference type="Pfam" id="PF08508">
    <property type="entry name" value="DUF1746"/>
    <property type="match status" value="1"/>
</dbReference>
<dbReference type="Proteomes" id="UP000054771">
    <property type="component" value="Unassembled WGS sequence"/>
</dbReference>
<feature type="transmembrane region" description="Helical" evidence="2">
    <location>
        <begin position="154"/>
        <end position="173"/>
    </location>
</feature>
<evidence type="ECO:0000256" key="2">
    <source>
        <dbReference type="SAM" id="Phobius"/>
    </source>
</evidence>
<sequence length="374" mass="41556">MTTPDVFRDAEYIADVSGITYGSITDISPTLHDERLRKRLQSAAKLALIDRLLRDIDILIYCELSALYYLDCSIVLFAIRAIVQLIFFTPKAPPFDPNRNQPFIGAIVASNLFCMTFHKFFSQPEAGEATRGYLHGGILIDFIGQKAPVPVTRLLCLDFLVMLLNIVMLGLIVERVKVADSREPVAPSNTANAEAATTTAATQTEQTQAQTQDHDHEERGLQRHETPETSSTPPTEPSPSSSLSPRDQSQEPQQEQASPSRTPSNSNPEDPNLNPEVYTHTHTPTEEDLERTRLLADPSEHGTHTTHQHALDAFSSGDAVIMRMGLFNVIRDQWAYRPSTTRWSSAPSERTAALLRERFGLQVGADGRLERIPA</sequence>
<feature type="compositionally biased region" description="Low complexity" evidence="1">
    <location>
        <begin position="189"/>
        <end position="211"/>
    </location>
</feature>
<dbReference type="GO" id="GO:0032933">
    <property type="term" value="P:SREBP signaling pathway"/>
    <property type="evidence" value="ECO:0007669"/>
    <property type="project" value="InterPro"/>
</dbReference>
<protein>
    <recommendedName>
        <fullName evidence="3">DUF1746 domain-containing protein</fullName>
    </recommendedName>
</protein>